<reference evidence="2" key="1">
    <citation type="journal article" date="2019" name="Int. J. Syst. Evol. Microbiol.">
        <title>The Global Catalogue of Microorganisms (GCM) 10K type strain sequencing project: providing services to taxonomists for standard genome sequencing and annotation.</title>
        <authorList>
            <consortium name="The Broad Institute Genomics Platform"/>
            <consortium name="The Broad Institute Genome Sequencing Center for Infectious Disease"/>
            <person name="Wu L."/>
            <person name="Ma J."/>
        </authorList>
    </citation>
    <scope>NUCLEOTIDE SEQUENCE [LARGE SCALE GENOMIC DNA]</scope>
    <source>
        <strain evidence="2">JCM 17069</strain>
    </source>
</reference>
<keyword evidence="2" id="KW-1185">Reference proteome</keyword>
<dbReference type="InterPro" id="IPR011049">
    <property type="entry name" value="Serralysin-like_metalloprot_C"/>
</dbReference>
<accession>A0ABP7VAD2</accession>
<evidence type="ECO:0008006" key="3">
    <source>
        <dbReference type="Google" id="ProtNLM"/>
    </source>
</evidence>
<dbReference type="EMBL" id="BAABCT010000001">
    <property type="protein sequence ID" value="GAA4062173.1"/>
    <property type="molecule type" value="Genomic_DNA"/>
</dbReference>
<dbReference type="Proteomes" id="UP001500367">
    <property type="component" value="Unassembled WGS sequence"/>
</dbReference>
<evidence type="ECO:0000313" key="1">
    <source>
        <dbReference type="EMBL" id="GAA4062173.1"/>
    </source>
</evidence>
<proteinExistence type="predicted"/>
<sequence length="662" mass="67761">MHIQEVIMKNFTSIRIIIVFLFTIVSQAQVGINTPTPQGALDITSSNDGLLIPRVALTITTSALPLTSPTISELVYNSATVADVTPGFYYWNGTIWVRLATGASNDWSIIGNTGIVDGTNFIGTAAGTNVDVAFRRNNLAAGKIGATSTSFGLGALTAGATSNSTAFGTNALLLNTGDNNVAIGNGTLATNITGIQNTGIGNSALTLNTGNANSALGFEALFTNSSGNNNTGVGFEAMRGNTTGSNNTGIGFQASRNNLIGSNNTALGFQALNDNRANFNTAVGTQASALLNSGASNTSVGYQAHGNATTGSQNVAIGERSLGRNNGSANTVIGWEAMFGATSTASNSTAVGWHSLFNNSGANNTAIGYNASQGNSTATENTAIGAGSLNDNSTGSRNTAVGRNAGFATTSNDGTFVGFNAGAFSTGTQNAVLGAYALDASGASARNVAIGYNALTNTTSGVNNTAIGHSALSSLATGSGNVAIGYQAGFTETTSNKLYISNSNTTPTTSLIYGEFAPTRILRTNSTFQIGDPTGTGYVFPIARGANNEILQTDASGVLSWNSKTVKPYLTTGALAGVYIIPLTEYTVRVFNSVSEVRLPSAVGNIGKIFIVIGSNTISAKIFSTAGGVIYDDVSNTFINTLNPNERYMVQSDGTDWIVIGR</sequence>
<name>A0ABP7VAD2_9FLAO</name>
<protein>
    <recommendedName>
        <fullName evidence="3">Trimeric autotransporter adhesin YadA-like head domain-containing protein</fullName>
    </recommendedName>
</protein>
<evidence type="ECO:0000313" key="2">
    <source>
        <dbReference type="Proteomes" id="UP001500367"/>
    </source>
</evidence>
<gene>
    <name evidence="1" type="ORF">GCM10022389_03370</name>
</gene>
<dbReference type="Gene3D" id="2.150.10.10">
    <property type="entry name" value="Serralysin-like metalloprotease, C-terminal"/>
    <property type="match status" value="2"/>
</dbReference>
<comment type="caution">
    <text evidence="1">The sequence shown here is derived from an EMBL/GenBank/DDBJ whole genome shotgun (WGS) entry which is preliminary data.</text>
</comment>
<organism evidence="1 2">
    <name type="scientific">Flavobacterium cheonanense</name>
    <dbReference type="NCBI Taxonomy" id="706183"/>
    <lineage>
        <taxon>Bacteria</taxon>
        <taxon>Pseudomonadati</taxon>
        <taxon>Bacteroidota</taxon>
        <taxon>Flavobacteriia</taxon>
        <taxon>Flavobacteriales</taxon>
        <taxon>Flavobacteriaceae</taxon>
        <taxon>Flavobacterium</taxon>
    </lineage>
</organism>